<dbReference type="InterPro" id="IPR051045">
    <property type="entry name" value="TonB-dependent_transducer"/>
</dbReference>
<dbReference type="NCBIfam" id="TIGR01352">
    <property type="entry name" value="tonB_Cterm"/>
    <property type="match status" value="1"/>
</dbReference>
<gene>
    <name evidence="13" type="ORF">MNBD_NITROSPINAE05-891</name>
</gene>
<feature type="domain" description="TonB C-terminal" evidence="12">
    <location>
        <begin position="239"/>
        <end position="322"/>
    </location>
</feature>
<dbReference type="PANTHER" id="PTHR33446:SF2">
    <property type="entry name" value="PROTEIN TONB"/>
    <property type="match status" value="1"/>
</dbReference>
<feature type="region of interest" description="Disordered" evidence="10">
    <location>
        <begin position="61"/>
        <end position="187"/>
    </location>
</feature>
<dbReference type="GO" id="GO:0098797">
    <property type="term" value="C:plasma membrane protein complex"/>
    <property type="evidence" value="ECO:0007669"/>
    <property type="project" value="TreeGrafter"/>
</dbReference>
<evidence type="ECO:0000256" key="4">
    <source>
        <dbReference type="ARBA" id="ARBA00022475"/>
    </source>
</evidence>
<proteinExistence type="inferred from homology"/>
<comment type="similarity">
    <text evidence="2">Belongs to the TonB family.</text>
</comment>
<feature type="non-terminal residue" evidence="13">
    <location>
        <position position="322"/>
    </location>
</feature>
<dbReference type="AlphaFoldDB" id="A0A3B1CIE0"/>
<reference evidence="13" key="1">
    <citation type="submission" date="2018-06" db="EMBL/GenBank/DDBJ databases">
        <authorList>
            <person name="Zhirakovskaya E."/>
        </authorList>
    </citation>
    <scope>NUCLEOTIDE SEQUENCE</scope>
</reference>
<evidence type="ECO:0000256" key="10">
    <source>
        <dbReference type="SAM" id="MobiDB-lite"/>
    </source>
</evidence>
<accession>A0A3B1CIE0</accession>
<dbReference type="SUPFAM" id="SSF74653">
    <property type="entry name" value="TolA/TonB C-terminal domain"/>
    <property type="match status" value="1"/>
</dbReference>
<sequence length="322" mass="35921">MQIKGGPALSLAAAGPVEPGRSWMKPSLLDQTRLYRFLWYSFIIHLIVVFLHWLTPVKSSAPTPPPPIQVKIAEPEKPRSELEKGTLIDVPKPKKVEKPRSSKLLASHDSRAHSNLKKSVDKKYRQKKTIVPKQSGVPQASRKSIQPPRKKAPKPVARQKAQESKQSFPLSDRGTFVPEAKDKQQTEAKSVLSAGTKGTLSLLDGFDPDKYASLDTRTVEESFDDEDVSLDTTETQYASYFARIKHQIERVWMYPSEAAQRGVSGKLTLRFRISRDGNLISAGVVDKSGHKILDFAAIKAVKEAAPFYPFPVNIKKDKLSIL</sequence>
<dbReference type="GO" id="GO:0031992">
    <property type="term" value="F:energy transducer activity"/>
    <property type="evidence" value="ECO:0007669"/>
    <property type="project" value="TreeGrafter"/>
</dbReference>
<dbReference type="PROSITE" id="PS52015">
    <property type="entry name" value="TONB_CTD"/>
    <property type="match status" value="1"/>
</dbReference>
<evidence type="ECO:0000256" key="2">
    <source>
        <dbReference type="ARBA" id="ARBA00006555"/>
    </source>
</evidence>
<evidence type="ECO:0000256" key="3">
    <source>
        <dbReference type="ARBA" id="ARBA00022448"/>
    </source>
</evidence>
<keyword evidence="4" id="KW-1003">Cell membrane</keyword>
<dbReference type="GO" id="GO:0015031">
    <property type="term" value="P:protein transport"/>
    <property type="evidence" value="ECO:0007669"/>
    <property type="project" value="UniProtKB-KW"/>
</dbReference>
<dbReference type="PANTHER" id="PTHR33446">
    <property type="entry name" value="PROTEIN TONB-RELATED"/>
    <property type="match status" value="1"/>
</dbReference>
<dbReference type="InterPro" id="IPR006260">
    <property type="entry name" value="TonB/TolA_C"/>
</dbReference>
<dbReference type="Gene3D" id="3.30.1150.10">
    <property type="match status" value="1"/>
</dbReference>
<feature type="transmembrane region" description="Helical" evidence="11">
    <location>
        <begin position="34"/>
        <end position="54"/>
    </location>
</feature>
<evidence type="ECO:0000256" key="5">
    <source>
        <dbReference type="ARBA" id="ARBA00022519"/>
    </source>
</evidence>
<organism evidence="13">
    <name type="scientific">hydrothermal vent metagenome</name>
    <dbReference type="NCBI Taxonomy" id="652676"/>
    <lineage>
        <taxon>unclassified sequences</taxon>
        <taxon>metagenomes</taxon>
        <taxon>ecological metagenomes</taxon>
    </lineage>
</organism>
<keyword evidence="5" id="KW-0997">Cell inner membrane</keyword>
<comment type="subcellular location">
    <subcellularLocation>
        <location evidence="1">Cell inner membrane</location>
        <topology evidence="1">Single-pass membrane protein</topology>
        <orientation evidence="1">Periplasmic side</orientation>
    </subcellularLocation>
</comment>
<evidence type="ECO:0000256" key="6">
    <source>
        <dbReference type="ARBA" id="ARBA00022692"/>
    </source>
</evidence>
<evidence type="ECO:0000256" key="8">
    <source>
        <dbReference type="ARBA" id="ARBA00022989"/>
    </source>
</evidence>
<keyword evidence="8 11" id="KW-1133">Transmembrane helix</keyword>
<dbReference type="EMBL" id="UOGG01000047">
    <property type="protein sequence ID" value="VAX28002.1"/>
    <property type="molecule type" value="Genomic_DNA"/>
</dbReference>
<keyword evidence="3" id="KW-0813">Transport</keyword>
<evidence type="ECO:0000256" key="11">
    <source>
        <dbReference type="SAM" id="Phobius"/>
    </source>
</evidence>
<feature type="compositionally biased region" description="Basic and acidic residues" evidence="10">
    <location>
        <begin position="73"/>
        <end position="123"/>
    </location>
</feature>
<evidence type="ECO:0000256" key="7">
    <source>
        <dbReference type="ARBA" id="ARBA00022927"/>
    </source>
</evidence>
<keyword evidence="6 11" id="KW-0812">Transmembrane</keyword>
<protein>
    <recommendedName>
        <fullName evidence="12">TonB C-terminal domain-containing protein</fullName>
    </recommendedName>
</protein>
<keyword evidence="9 11" id="KW-0472">Membrane</keyword>
<evidence type="ECO:0000313" key="13">
    <source>
        <dbReference type="EMBL" id="VAX28002.1"/>
    </source>
</evidence>
<evidence type="ECO:0000256" key="9">
    <source>
        <dbReference type="ARBA" id="ARBA00023136"/>
    </source>
</evidence>
<dbReference type="Pfam" id="PF03544">
    <property type="entry name" value="TonB_C"/>
    <property type="match status" value="1"/>
</dbReference>
<evidence type="ECO:0000259" key="12">
    <source>
        <dbReference type="PROSITE" id="PS52015"/>
    </source>
</evidence>
<evidence type="ECO:0000256" key="1">
    <source>
        <dbReference type="ARBA" id="ARBA00004383"/>
    </source>
</evidence>
<dbReference type="GO" id="GO:0055085">
    <property type="term" value="P:transmembrane transport"/>
    <property type="evidence" value="ECO:0007669"/>
    <property type="project" value="InterPro"/>
</dbReference>
<name>A0A3B1CIE0_9ZZZZ</name>
<keyword evidence="7" id="KW-0653">Protein transport</keyword>
<dbReference type="InterPro" id="IPR037682">
    <property type="entry name" value="TonB_C"/>
</dbReference>